<reference evidence="1" key="1">
    <citation type="journal article" date="2020" name="Nature">
        <title>Giant virus diversity and host interactions through global metagenomics.</title>
        <authorList>
            <person name="Schulz F."/>
            <person name="Roux S."/>
            <person name="Paez-Espino D."/>
            <person name="Jungbluth S."/>
            <person name="Walsh D.A."/>
            <person name="Denef V.J."/>
            <person name="McMahon K.D."/>
            <person name="Konstantinidis K.T."/>
            <person name="Eloe-Fadrosh E.A."/>
            <person name="Kyrpides N.C."/>
            <person name="Woyke T."/>
        </authorList>
    </citation>
    <scope>NUCLEOTIDE SEQUENCE</scope>
    <source>
        <strain evidence="1">GVMAG-M-3300010160-60</strain>
    </source>
</reference>
<name>A0A6C0BE26_9ZZZZ</name>
<accession>A0A6C0BE26</accession>
<protein>
    <submittedName>
        <fullName evidence="1">Uncharacterized protein</fullName>
    </submittedName>
</protein>
<organism evidence="1">
    <name type="scientific">viral metagenome</name>
    <dbReference type="NCBI Taxonomy" id="1070528"/>
    <lineage>
        <taxon>unclassified sequences</taxon>
        <taxon>metagenomes</taxon>
        <taxon>organismal metagenomes</taxon>
    </lineage>
</organism>
<proteinExistence type="predicted"/>
<dbReference type="EMBL" id="MN739132">
    <property type="protein sequence ID" value="QHS90320.1"/>
    <property type="molecule type" value="Genomic_DNA"/>
</dbReference>
<dbReference type="AlphaFoldDB" id="A0A6C0BE26"/>
<evidence type="ECO:0000313" key="1">
    <source>
        <dbReference type="EMBL" id="QHS90320.1"/>
    </source>
</evidence>
<sequence length="74" mass="8816">MGLYLSRLSVALCGIWTFNFANDFIKSYRHKKIEDTCLCYSCYNVYRNSRMLLYSGFLSVFPDILDKFDFKLFI</sequence>